<dbReference type="SUPFAM" id="SSF50715">
    <property type="entry name" value="Ribosomal protein L25-like"/>
    <property type="match status" value="1"/>
</dbReference>
<dbReference type="PANTHER" id="PTHR33284:SF1">
    <property type="entry name" value="RIBOSOMAL PROTEIN L25_GLN-TRNA SYNTHETASE, ANTI-CODON-BINDING DOMAIN-CONTAINING PROTEIN"/>
    <property type="match status" value="1"/>
</dbReference>
<dbReference type="HAMAP" id="MF_01334">
    <property type="entry name" value="Ribosomal_bL25_CTC"/>
    <property type="match status" value="1"/>
</dbReference>
<dbReference type="RefSeq" id="WP_129442133.1">
    <property type="nucleotide sequence ID" value="NZ_CP035492.1"/>
</dbReference>
<dbReference type="InterPro" id="IPR001021">
    <property type="entry name" value="Ribosomal_bL25_long"/>
</dbReference>
<dbReference type="OrthoDB" id="9790002at2"/>
<dbReference type="InterPro" id="IPR011035">
    <property type="entry name" value="Ribosomal_bL25/Gln-tRNA_synth"/>
</dbReference>
<dbReference type="GO" id="GO:0008097">
    <property type="term" value="F:5S rRNA binding"/>
    <property type="evidence" value="ECO:0007669"/>
    <property type="project" value="InterPro"/>
</dbReference>
<evidence type="ECO:0000256" key="5">
    <source>
        <dbReference type="HAMAP-Rule" id="MF_01334"/>
    </source>
</evidence>
<evidence type="ECO:0000259" key="8">
    <source>
        <dbReference type="Pfam" id="PF14693"/>
    </source>
</evidence>
<dbReference type="GO" id="GO:0022625">
    <property type="term" value="C:cytosolic large ribosomal subunit"/>
    <property type="evidence" value="ECO:0007669"/>
    <property type="project" value="TreeGrafter"/>
</dbReference>
<sequence length="215" mass="23146">MTQSLTAEPRMNGTKGELKRLRSQGKIPGVLFGKMVAPSPITLEEKELLALLRSHPKAVLELTISQGNKENVMITEVQRDSLSRQVLHVDLHKVNMNEAIHAAVRLDLVGDSAGVREGGILQAIVHEVEVECLPGDLPESIAADVTALGVGENLLVKDLKLPPQVKVKSDPSLVVVTVLAPQKELSEEEAHAADHAAEAEAARAEEARRHSVALD</sequence>
<dbReference type="InterPro" id="IPR029751">
    <property type="entry name" value="Ribosomal_L25_dom"/>
</dbReference>
<keyword evidence="4 5" id="KW-0687">Ribonucleoprotein</keyword>
<dbReference type="Pfam" id="PF14693">
    <property type="entry name" value="Ribosomal_TL5_C"/>
    <property type="match status" value="1"/>
</dbReference>
<dbReference type="InterPro" id="IPR037121">
    <property type="entry name" value="Ribosomal_bL25_C"/>
</dbReference>
<dbReference type="KEGG" id="pprt:ET464_14760"/>
<evidence type="ECO:0000256" key="4">
    <source>
        <dbReference type="ARBA" id="ARBA00023274"/>
    </source>
</evidence>
<feature type="compositionally biased region" description="Basic and acidic residues" evidence="6">
    <location>
        <begin position="186"/>
        <end position="209"/>
    </location>
</feature>
<proteinExistence type="inferred from homology"/>
<dbReference type="GO" id="GO:0006412">
    <property type="term" value="P:translation"/>
    <property type="evidence" value="ECO:0007669"/>
    <property type="project" value="UniProtKB-UniRule"/>
</dbReference>
<organism evidence="9 10">
    <name type="scientific">Paenibacillus protaetiae</name>
    <dbReference type="NCBI Taxonomy" id="2509456"/>
    <lineage>
        <taxon>Bacteria</taxon>
        <taxon>Bacillati</taxon>
        <taxon>Bacillota</taxon>
        <taxon>Bacilli</taxon>
        <taxon>Bacillales</taxon>
        <taxon>Paenibacillaceae</taxon>
        <taxon>Paenibacillus</taxon>
    </lineage>
</organism>
<dbReference type="AlphaFoldDB" id="A0A4P6EVX7"/>
<evidence type="ECO:0000256" key="2">
    <source>
        <dbReference type="ARBA" id="ARBA00022884"/>
    </source>
</evidence>
<dbReference type="Proteomes" id="UP000293568">
    <property type="component" value="Chromosome"/>
</dbReference>
<feature type="domain" description="Large ribosomal subunit protein bL25 beta" evidence="8">
    <location>
        <begin position="100"/>
        <end position="182"/>
    </location>
</feature>
<accession>A0A4P6EVX7</accession>
<dbReference type="CDD" id="cd00495">
    <property type="entry name" value="Ribosomal_L25_TL5_CTC"/>
    <property type="match status" value="1"/>
</dbReference>
<dbReference type="Gene3D" id="2.40.240.10">
    <property type="entry name" value="Ribosomal Protein L25, Chain P"/>
    <property type="match status" value="1"/>
</dbReference>
<dbReference type="EMBL" id="CP035492">
    <property type="protein sequence ID" value="QAY67460.1"/>
    <property type="molecule type" value="Genomic_DNA"/>
</dbReference>
<evidence type="ECO:0000313" key="9">
    <source>
        <dbReference type="EMBL" id="QAY67460.1"/>
    </source>
</evidence>
<dbReference type="InterPro" id="IPR020930">
    <property type="entry name" value="Ribosomal_uL5_bac-type"/>
</dbReference>
<keyword evidence="3 5" id="KW-0689">Ribosomal protein</keyword>
<name>A0A4P6EVX7_9BACL</name>
<protein>
    <recommendedName>
        <fullName evidence="5">Large ribosomal subunit protein bL25</fullName>
    </recommendedName>
    <alternativeName>
        <fullName evidence="5">General stress protein CTC</fullName>
    </alternativeName>
</protein>
<dbReference type="Gene3D" id="2.170.120.20">
    <property type="entry name" value="Ribosomal protein L25, beta domain"/>
    <property type="match status" value="1"/>
</dbReference>
<reference evidence="9 10" key="1">
    <citation type="submission" date="2019-01" db="EMBL/GenBank/DDBJ databases">
        <title>Genome sequencing of strain FW100M-2.</title>
        <authorList>
            <person name="Heo J."/>
            <person name="Kim S.-J."/>
            <person name="Kim J.-S."/>
            <person name="Hong S.-B."/>
            <person name="Kwon S.-W."/>
        </authorList>
    </citation>
    <scope>NUCLEOTIDE SEQUENCE [LARGE SCALE GENOMIC DNA]</scope>
    <source>
        <strain evidence="9 10">FW100M-2</strain>
    </source>
</reference>
<evidence type="ECO:0000256" key="1">
    <source>
        <dbReference type="ARBA" id="ARBA00022730"/>
    </source>
</evidence>
<keyword evidence="1 5" id="KW-0699">rRNA-binding</keyword>
<feature type="region of interest" description="Disordered" evidence="6">
    <location>
        <begin position="186"/>
        <end position="215"/>
    </location>
</feature>
<dbReference type="InterPro" id="IPR020057">
    <property type="entry name" value="Ribosomal_bL25_b-dom"/>
</dbReference>
<comment type="subunit">
    <text evidence="5">Part of the 50S ribosomal subunit; part of the 5S rRNA/L5/L18/L25 subcomplex. Contacts the 5S rRNA. Binds to the 5S rRNA independently of L5 and L18.</text>
</comment>
<dbReference type="Pfam" id="PF01386">
    <property type="entry name" value="Ribosomal_L25p"/>
    <property type="match status" value="1"/>
</dbReference>
<dbReference type="NCBIfam" id="NF004133">
    <property type="entry name" value="PRK05618.2-4"/>
    <property type="match status" value="1"/>
</dbReference>
<keyword evidence="2 5" id="KW-0694">RNA-binding</keyword>
<evidence type="ECO:0000259" key="7">
    <source>
        <dbReference type="Pfam" id="PF01386"/>
    </source>
</evidence>
<dbReference type="NCBIfam" id="TIGR00731">
    <property type="entry name" value="bL25_bact_ctc"/>
    <property type="match status" value="1"/>
</dbReference>
<dbReference type="InterPro" id="IPR020056">
    <property type="entry name" value="Rbsml_bL25/Gln-tRNA_synth_N"/>
</dbReference>
<keyword evidence="10" id="KW-1185">Reference proteome</keyword>
<evidence type="ECO:0000256" key="3">
    <source>
        <dbReference type="ARBA" id="ARBA00022980"/>
    </source>
</evidence>
<feature type="domain" description="Large ribosomal subunit protein bL25 L25" evidence="7">
    <location>
        <begin position="5"/>
        <end position="91"/>
    </location>
</feature>
<evidence type="ECO:0000256" key="6">
    <source>
        <dbReference type="SAM" id="MobiDB-lite"/>
    </source>
</evidence>
<comment type="function">
    <text evidence="5">This is one of the proteins that binds to the 5S RNA in the ribosome where it forms part of the central protuberance.</text>
</comment>
<dbReference type="GO" id="GO:0003735">
    <property type="term" value="F:structural constituent of ribosome"/>
    <property type="evidence" value="ECO:0007669"/>
    <property type="project" value="InterPro"/>
</dbReference>
<gene>
    <name evidence="5" type="primary">rplY</name>
    <name evidence="5" type="synonym">ctc</name>
    <name evidence="9" type="ORF">ET464_14760</name>
</gene>
<evidence type="ECO:0000313" key="10">
    <source>
        <dbReference type="Proteomes" id="UP000293568"/>
    </source>
</evidence>
<comment type="similarity">
    <text evidence="5">Belongs to the bacterial ribosomal protein bL25 family. CTC subfamily.</text>
</comment>
<dbReference type="PANTHER" id="PTHR33284">
    <property type="entry name" value="RIBOSOMAL PROTEIN L25/GLN-TRNA SYNTHETASE, ANTI-CODON-BINDING DOMAIN-CONTAINING PROTEIN"/>
    <property type="match status" value="1"/>
</dbReference>